<accession>A0A9W4DN31</accession>
<evidence type="ECO:0000256" key="1">
    <source>
        <dbReference type="SAM" id="MobiDB-lite"/>
    </source>
</evidence>
<dbReference type="InterPro" id="IPR045036">
    <property type="entry name" value="Spartin-like"/>
</dbReference>
<evidence type="ECO:0000259" key="2">
    <source>
        <dbReference type="Pfam" id="PF06911"/>
    </source>
</evidence>
<dbReference type="GO" id="GO:0051301">
    <property type="term" value="P:cell division"/>
    <property type="evidence" value="ECO:0007669"/>
    <property type="project" value="TreeGrafter"/>
</dbReference>
<dbReference type="Pfam" id="PF06911">
    <property type="entry name" value="Senescence"/>
    <property type="match status" value="1"/>
</dbReference>
<sequence length="472" mass="50630">LSQNPKLLYAIEGVKAYQSENNVERNLTPSGPQTLSLLMVPTSTATGDHSISSPSSEASHIDDCYLHINLPPTLDITLPAATQVYRDPPHSYLIRRRDLGPECNSLIRLEFPNASQSKDVQGDIDTFESILAQCTAFLEHINSPKCVENPMDSLPPPPYQQNEFDLPANGNSSGKIVLVDEENGNIVGELGTDYHVVEDVHMKPGSKDPVEITLPSDGSDKIKVSPASSSYLEMARHPAYQNSTLVSKAALASQLIVTTSDYVSKTLQSQADSYTQKTKPTANPITFQPTTHARIRKIFSISEGAADLSSKTVGHVQRYAQNFGATMVKNDRAHTKTGLDSQGKAGETYKPGLINKSMMAFSTIADGIDQASRNLLSGTSTAATTFLSHKYGPEAGEITKHIGAGAKNVGLVYIDVAGVSRRAIIKSVAKGMVIGKVHGGGNLVVNGEGISQPNQPITSPGIAPNMQKPKWK</sequence>
<reference evidence="3" key="1">
    <citation type="submission" date="2020-10" db="EMBL/GenBank/DDBJ databases">
        <authorList>
            <person name="Muller C M."/>
        </authorList>
    </citation>
    <scope>NUCLEOTIDE SEQUENCE</scope>
    <source>
        <strain evidence="3">THUN-12</strain>
    </source>
</reference>
<proteinExistence type="predicted"/>
<feature type="region of interest" description="Disordered" evidence="1">
    <location>
        <begin position="451"/>
        <end position="472"/>
    </location>
</feature>
<organism evidence="3 4">
    <name type="scientific">Blumeria graminis f. sp. triticale</name>
    <dbReference type="NCBI Taxonomy" id="1689686"/>
    <lineage>
        <taxon>Eukaryota</taxon>
        <taxon>Fungi</taxon>
        <taxon>Dikarya</taxon>
        <taxon>Ascomycota</taxon>
        <taxon>Pezizomycotina</taxon>
        <taxon>Leotiomycetes</taxon>
        <taxon>Erysiphales</taxon>
        <taxon>Erysiphaceae</taxon>
        <taxon>Blumeria</taxon>
    </lineage>
</organism>
<comment type="caution">
    <text evidence="3">The sequence shown here is derived from an EMBL/GenBank/DDBJ whole genome shotgun (WGS) entry which is preliminary data.</text>
</comment>
<dbReference type="Proteomes" id="UP000683417">
    <property type="component" value="Unassembled WGS sequence"/>
</dbReference>
<evidence type="ECO:0000313" key="4">
    <source>
        <dbReference type="Proteomes" id="UP000683417"/>
    </source>
</evidence>
<dbReference type="EMBL" id="CAJHIT010000009">
    <property type="protein sequence ID" value="CAD6504824.1"/>
    <property type="molecule type" value="Genomic_DNA"/>
</dbReference>
<evidence type="ECO:0000313" key="3">
    <source>
        <dbReference type="EMBL" id="CAD6504824.1"/>
    </source>
</evidence>
<dbReference type="PANTHER" id="PTHR21068:SF43">
    <property type="entry name" value="SPARTIN"/>
    <property type="match status" value="1"/>
</dbReference>
<dbReference type="GO" id="GO:0005886">
    <property type="term" value="C:plasma membrane"/>
    <property type="evidence" value="ECO:0007669"/>
    <property type="project" value="TreeGrafter"/>
</dbReference>
<dbReference type="AlphaFoldDB" id="A0A9W4DN31"/>
<feature type="domain" description="Senescence" evidence="2">
    <location>
        <begin position="243"/>
        <end position="430"/>
    </location>
</feature>
<name>A0A9W4DN31_BLUGR</name>
<dbReference type="InterPro" id="IPR009686">
    <property type="entry name" value="Senescence/spartin_C"/>
</dbReference>
<gene>
    <name evidence="3" type="ORF">BGTH12_LOCUS6182</name>
</gene>
<protein>
    <submittedName>
        <fullName evidence="3">BgTH12-00327</fullName>
    </submittedName>
</protein>
<feature type="non-terminal residue" evidence="3">
    <location>
        <position position="472"/>
    </location>
</feature>
<dbReference type="PANTHER" id="PTHR21068">
    <property type="entry name" value="SPARTIN"/>
    <property type="match status" value="1"/>
</dbReference>